<evidence type="ECO:0000256" key="1">
    <source>
        <dbReference type="ARBA" id="ARBA00006754"/>
    </source>
</evidence>
<evidence type="ECO:0000259" key="3">
    <source>
        <dbReference type="Pfam" id="PF13556"/>
    </source>
</evidence>
<dbReference type="Proteomes" id="UP001056500">
    <property type="component" value="Chromosome"/>
</dbReference>
<feature type="domain" description="CdaR GGDEF-like" evidence="4">
    <location>
        <begin position="264"/>
        <end position="393"/>
    </location>
</feature>
<evidence type="ECO:0000259" key="2">
    <source>
        <dbReference type="Pfam" id="PF07905"/>
    </source>
</evidence>
<sequence>MANDPLTVEQLMHLPAFQGAKIMAGIEGMKNEIYYVDSMEIPDLTGWLRPHELIITTGYALRDEPFLLSRLLEEMHRVGGSAIAIKTKRFLQEIPEEALRKSDLYRIPLIDIPAEIPYIDLTHSVMENILNRQLAVMRGVHEINQQFTHMVLNRRTPELVVLLGKLLHGEVAVLNTEGEVVNSTAHFTAERIADKRPIQVNNRAVGYVALTRIVDQQDRFGQMCLDQAVTVLAIEFTIRQSLQLQREREQESFLVELLSGTAGQEELLRYRAKQVGIPHVGQQYVMMIALSDPNLDQQKKEELLLTLLNKINQGEKPYRKGVLINDQLAVICATTQTDVAGQREEAKHYLENWIGGTMEQDVYKEWRCGLGCIHEKLEDLRLSYREAKRALQIGSLIHPAQSVVHFEDILVEDLLEQTRDHPSLVSLSRRFIVPLVAYDQEFGTELLATLESFLRTGGQTKKVGEELFIHRNSVLYRLERITEILGVNLHDAETRFRLDLVMRAWKLRGLASDAEGL</sequence>
<dbReference type="Gene3D" id="1.10.10.2840">
    <property type="entry name" value="PucR C-terminal helix-turn-helix domain"/>
    <property type="match status" value="1"/>
</dbReference>
<organism evidence="5 6">
    <name type="scientific">Brevibacillus ruminantium</name>
    <dbReference type="NCBI Taxonomy" id="2950604"/>
    <lineage>
        <taxon>Bacteria</taxon>
        <taxon>Bacillati</taxon>
        <taxon>Bacillota</taxon>
        <taxon>Bacilli</taxon>
        <taxon>Bacillales</taxon>
        <taxon>Paenibacillaceae</taxon>
        <taxon>Brevibacillus</taxon>
    </lineage>
</organism>
<comment type="similarity">
    <text evidence="1">Belongs to the CdaR family.</text>
</comment>
<reference evidence="5" key="1">
    <citation type="submission" date="2022-06" db="EMBL/GenBank/DDBJ databases">
        <title>Genome sequencing of Brevibacillus sp. BB3-R1.</title>
        <authorList>
            <person name="Heo J."/>
            <person name="Lee D."/>
            <person name="Won M."/>
            <person name="Han B.-H."/>
            <person name="Hong S.-B."/>
            <person name="Kwon S.-W."/>
        </authorList>
    </citation>
    <scope>NUCLEOTIDE SEQUENCE</scope>
    <source>
        <strain evidence="5">BB3-R1</strain>
    </source>
</reference>
<gene>
    <name evidence="5" type="ORF">NDK47_26100</name>
</gene>
<name>A0ABY4WEB8_9BACL</name>
<dbReference type="Pfam" id="PF13556">
    <property type="entry name" value="HTH_30"/>
    <property type="match status" value="1"/>
</dbReference>
<dbReference type="Pfam" id="PF07905">
    <property type="entry name" value="PucR"/>
    <property type="match status" value="1"/>
</dbReference>
<dbReference type="InterPro" id="IPR041522">
    <property type="entry name" value="CdaR_GGDEF"/>
</dbReference>
<feature type="domain" description="Purine catabolism PurC-like" evidence="2">
    <location>
        <begin position="10"/>
        <end position="129"/>
    </location>
</feature>
<dbReference type="Pfam" id="PF17853">
    <property type="entry name" value="GGDEF_2"/>
    <property type="match status" value="1"/>
</dbReference>
<dbReference type="EMBL" id="CP098755">
    <property type="protein sequence ID" value="USG65533.1"/>
    <property type="molecule type" value="Genomic_DNA"/>
</dbReference>
<evidence type="ECO:0000259" key="4">
    <source>
        <dbReference type="Pfam" id="PF17853"/>
    </source>
</evidence>
<protein>
    <submittedName>
        <fullName evidence="5">PucR family transcriptional regulator ligand-binding domain-containing protein</fullName>
    </submittedName>
</protein>
<keyword evidence="6" id="KW-1185">Reference proteome</keyword>
<proteinExistence type="inferred from homology"/>
<dbReference type="InterPro" id="IPR025736">
    <property type="entry name" value="PucR_C-HTH_dom"/>
</dbReference>
<dbReference type="PANTHER" id="PTHR33744:SF1">
    <property type="entry name" value="DNA-BINDING TRANSCRIPTIONAL ACTIVATOR ADER"/>
    <property type="match status" value="1"/>
</dbReference>
<feature type="domain" description="PucR C-terminal helix-turn-helix" evidence="3">
    <location>
        <begin position="446"/>
        <end position="504"/>
    </location>
</feature>
<evidence type="ECO:0000313" key="5">
    <source>
        <dbReference type="EMBL" id="USG65533.1"/>
    </source>
</evidence>
<evidence type="ECO:0000313" key="6">
    <source>
        <dbReference type="Proteomes" id="UP001056500"/>
    </source>
</evidence>
<accession>A0ABY4WEB8</accession>
<dbReference type="PANTHER" id="PTHR33744">
    <property type="entry name" value="CARBOHYDRATE DIACID REGULATOR"/>
    <property type="match status" value="1"/>
</dbReference>
<dbReference type="InterPro" id="IPR042070">
    <property type="entry name" value="PucR_C-HTH_sf"/>
</dbReference>
<dbReference type="InterPro" id="IPR012914">
    <property type="entry name" value="PucR_dom"/>
</dbReference>
<dbReference type="InterPro" id="IPR051448">
    <property type="entry name" value="CdaR-like_regulators"/>
</dbReference>
<dbReference type="RefSeq" id="WP_251872615.1">
    <property type="nucleotide sequence ID" value="NZ_CP098755.1"/>
</dbReference>